<organism evidence="2">
    <name type="scientific">uncultured Caudovirales phage</name>
    <dbReference type="NCBI Taxonomy" id="2100421"/>
    <lineage>
        <taxon>Viruses</taxon>
        <taxon>Duplodnaviria</taxon>
        <taxon>Heunggongvirae</taxon>
        <taxon>Uroviricota</taxon>
        <taxon>Caudoviricetes</taxon>
        <taxon>Peduoviridae</taxon>
        <taxon>Maltschvirus</taxon>
        <taxon>Maltschvirus maltsch</taxon>
    </lineage>
</organism>
<protein>
    <submittedName>
        <fullName evidence="2">GpW/Gp25/anti-adapter protein IraD</fullName>
    </submittedName>
</protein>
<dbReference type="Gene3D" id="3.10.450.40">
    <property type="match status" value="1"/>
</dbReference>
<evidence type="ECO:0000259" key="1">
    <source>
        <dbReference type="Pfam" id="PF04965"/>
    </source>
</evidence>
<sequence length="127" mass="14084">MSVAIKFPFTLDTFGKVATTEYANQIYLDRVLTLLSTNIGQRPMLPEYGIDWNTALFENDDNVERAATQAITSAISKWIPEVEVMSIIFKNDYNGKEEIMLGLKLPDSTVASLPISSSTFSINGTVK</sequence>
<accession>A0A6J5KJ56</accession>
<feature type="domain" description="IraD/Gp25-like" evidence="1">
    <location>
        <begin position="31"/>
        <end position="93"/>
    </location>
</feature>
<dbReference type="EMBL" id="LR796157">
    <property type="protein sequence ID" value="CAB4122164.1"/>
    <property type="molecule type" value="Genomic_DNA"/>
</dbReference>
<proteinExistence type="predicted"/>
<gene>
    <name evidence="2" type="ORF">UFOVP27_82</name>
</gene>
<dbReference type="Pfam" id="PF04965">
    <property type="entry name" value="GPW_gp25"/>
    <property type="match status" value="1"/>
</dbReference>
<evidence type="ECO:0000313" key="2">
    <source>
        <dbReference type="EMBL" id="CAB4122164.1"/>
    </source>
</evidence>
<name>A0A6J5KJ56_9CAUD</name>
<dbReference type="SUPFAM" id="SSF160719">
    <property type="entry name" value="gpW/gp25-like"/>
    <property type="match status" value="1"/>
</dbReference>
<dbReference type="InterPro" id="IPR007048">
    <property type="entry name" value="IraD/Gp25-like"/>
</dbReference>
<reference evidence="2" key="1">
    <citation type="submission" date="2020-04" db="EMBL/GenBank/DDBJ databases">
        <authorList>
            <person name="Chiriac C."/>
            <person name="Salcher M."/>
            <person name="Ghai R."/>
            <person name="Kavagutti S V."/>
        </authorList>
    </citation>
    <scope>NUCLEOTIDE SEQUENCE</scope>
</reference>